<feature type="transmembrane region" description="Helical" evidence="8">
    <location>
        <begin position="205"/>
        <end position="223"/>
    </location>
</feature>
<evidence type="ECO:0000259" key="9">
    <source>
        <dbReference type="Pfam" id="PF13231"/>
    </source>
</evidence>
<evidence type="ECO:0000313" key="11">
    <source>
        <dbReference type="Proteomes" id="UP001501083"/>
    </source>
</evidence>
<sequence>MPAVVRSPALWIAVLAATLGFVFLGARGIWDPDEGRYTNVALNMLASGDWLTPHRSHEVGHWTKPPLTYWAIAASLWTFGPHPWSARLPAALAYLLCVGFAFRAAARLSPGSERVAALAYATMLLPVGASQFITTDFVLAACMNLAMWAFIEARFGPQAHAGRWLTLMWGGLALAFIAKGPPGLIVLPVMLLFDALHPDRRGSSALQWTGIALFVVLALPWYLAVFHGNPGLFAYFVGDEVVRRVLTDEFGRHGEWYGWIQIYVPTLLVGTLPWTPALLRWTRGLPAQVRAWIHDPVQRANDASWLLLSLWLLLPLLVFCFARSRLPLYLLPLFVAMAVIVAMQRQREGRSPPRWRWLLAWAALLLAMKLVAAVWPTHKDASEWARAIRARAPGTISEVVFVEDMARYGLHLYLGTGTQIEKISLSAFDQPRFNPPYDEPLAVELAEGEKNVVWICRQSQWPQVEARIVTAGYRVRRLGSPYRERVMFVVEPSK</sequence>
<keyword evidence="11" id="KW-1185">Reference proteome</keyword>
<feature type="transmembrane region" description="Helical" evidence="8">
    <location>
        <begin position="256"/>
        <end position="279"/>
    </location>
</feature>
<keyword evidence="3" id="KW-0328">Glycosyltransferase</keyword>
<feature type="transmembrane region" description="Helical" evidence="8">
    <location>
        <begin position="9"/>
        <end position="30"/>
    </location>
</feature>
<keyword evidence="5 8" id="KW-0812">Transmembrane</keyword>
<evidence type="ECO:0000256" key="7">
    <source>
        <dbReference type="ARBA" id="ARBA00023136"/>
    </source>
</evidence>
<feature type="transmembrane region" description="Helical" evidence="8">
    <location>
        <begin position="118"/>
        <end position="151"/>
    </location>
</feature>
<dbReference type="RefSeq" id="WP_158983205.1">
    <property type="nucleotide sequence ID" value="NZ_BAABKY010000001.1"/>
</dbReference>
<evidence type="ECO:0000256" key="3">
    <source>
        <dbReference type="ARBA" id="ARBA00022676"/>
    </source>
</evidence>
<feature type="transmembrane region" description="Helical" evidence="8">
    <location>
        <begin position="86"/>
        <end position="106"/>
    </location>
</feature>
<feature type="domain" description="Glycosyltransferase RgtA/B/C/D-like" evidence="9">
    <location>
        <begin position="64"/>
        <end position="221"/>
    </location>
</feature>
<dbReference type="Pfam" id="PF13231">
    <property type="entry name" value="PMT_2"/>
    <property type="match status" value="1"/>
</dbReference>
<feature type="transmembrane region" description="Helical" evidence="8">
    <location>
        <begin position="300"/>
        <end position="320"/>
    </location>
</feature>
<keyword evidence="2" id="KW-1003">Cell membrane</keyword>
<reference evidence="11" key="1">
    <citation type="journal article" date="2019" name="Int. J. Syst. Evol. Microbiol.">
        <title>The Global Catalogue of Microorganisms (GCM) 10K type strain sequencing project: providing services to taxonomists for standard genome sequencing and annotation.</title>
        <authorList>
            <consortium name="The Broad Institute Genomics Platform"/>
            <consortium name="The Broad Institute Genome Sequencing Center for Infectious Disease"/>
            <person name="Wu L."/>
            <person name="Ma J."/>
        </authorList>
    </citation>
    <scope>NUCLEOTIDE SEQUENCE [LARGE SCALE GENOMIC DNA]</scope>
    <source>
        <strain evidence="11">JCM 19212</strain>
    </source>
</reference>
<organism evidence="10 11">
    <name type="scientific">Lysobacter panacisoli</name>
    <dbReference type="NCBI Taxonomy" id="1255263"/>
    <lineage>
        <taxon>Bacteria</taxon>
        <taxon>Pseudomonadati</taxon>
        <taxon>Pseudomonadota</taxon>
        <taxon>Gammaproteobacteria</taxon>
        <taxon>Lysobacterales</taxon>
        <taxon>Lysobacteraceae</taxon>
        <taxon>Lysobacter</taxon>
    </lineage>
</organism>
<evidence type="ECO:0000256" key="5">
    <source>
        <dbReference type="ARBA" id="ARBA00022692"/>
    </source>
</evidence>
<feature type="transmembrane region" description="Helical" evidence="8">
    <location>
        <begin position="355"/>
        <end position="375"/>
    </location>
</feature>
<evidence type="ECO:0000256" key="6">
    <source>
        <dbReference type="ARBA" id="ARBA00022989"/>
    </source>
</evidence>
<dbReference type="InterPro" id="IPR050297">
    <property type="entry name" value="LipidA_mod_glycosyltrf_83"/>
</dbReference>
<gene>
    <name evidence="10" type="ORF">GCM10025759_02670</name>
</gene>
<dbReference type="PANTHER" id="PTHR33908">
    <property type="entry name" value="MANNOSYLTRANSFERASE YKCB-RELATED"/>
    <property type="match status" value="1"/>
</dbReference>
<dbReference type="InterPro" id="IPR038731">
    <property type="entry name" value="RgtA/B/C-like"/>
</dbReference>
<name>A0ABP9L1B6_9GAMM</name>
<comment type="caution">
    <text evidence="10">The sequence shown here is derived from an EMBL/GenBank/DDBJ whole genome shotgun (WGS) entry which is preliminary data.</text>
</comment>
<dbReference type="PANTHER" id="PTHR33908:SF3">
    <property type="entry name" value="UNDECAPRENYL PHOSPHATE-ALPHA-4-AMINO-4-DEOXY-L-ARABINOSE ARABINOSYL TRANSFERASE"/>
    <property type="match status" value="1"/>
</dbReference>
<dbReference type="Proteomes" id="UP001501083">
    <property type="component" value="Unassembled WGS sequence"/>
</dbReference>
<evidence type="ECO:0000256" key="8">
    <source>
        <dbReference type="SAM" id="Phobius"/>
    </source>
</evidence>
<accession>A0ABP9L1B6</accession>
<keyword evidence="7 8" id="KW-0472">Membrane</keyword>
<feature type="transmembrane region" description="Helical" evidence="8">
    <location>
        <begin position="326"/>
        <end position="343"/>
    </location>
</feature>
<evidence type="ECO:0000256" key="1">
    <source>
        <dbReference type="ARBA" id="ARBA00004651"/>
    </source>
</evidence>
<evidence type="ECO:0000256" key="4">
    <source>
        <dbReference type="ARBA" id="ARBA00022679"/>
    </source>
</evidence>
<keyword evidence="4" id="KW-0808">Transferase</keyword>
<evidence type="ECO:0000313" key="10">
    <source>
        <dbReference type="EMBL" id="GAA5067711.1"/>
    </source>
</evidence>
<evidence type="ECO:0000256" key="2">
    <source>
        <dbReference type="ARBA" id="ARBA00022475"/>
    </source>
</evidence>
<dbReference type="EMBL" id="BAABKY010000001">
    <property type="protein sequence ID" value="GAA5067711.1"/>
    <property type="molecule type" value="Genomic_DNA"/>
</dbReference>
<proteinExistence type="predicted"/>
<keyword evidence="6 8" id="KW-1133">Transmembrane helix</keyword>
<feature type="transmembrane region" description="Helical" evidence="8">
    <location>
        <begin position="171"/>
        <end position="193"/>
    </location>
</feature>
<protein>
    <recommendedName>
        <fullName evidence="9">Glycosyltransferase RgtA/B/C/D-like domain-containing protein</fullName>
    </recommendedName>
</protein>
<comment type="subcellular location">
    <subcellularLocation>
        <location evidence="1">Cell membrane</location>
        <topology evidence="1">Multi-pass membrane protein</topology>
    </subcellularLocation>
</comment>